<organism evidence="1 2">
    <name type="scientific">Actinorhabdospora filicis</name>
    <dbReference type="NCBI Taxonomy" id="1785913"/>
    <lineage>
        <taxon>Bacteria</taxon>
        <taxon>Bacillati</taxon>
        <taxon>Actinomycetota</taxon>
        <taxon>Actinomycetes</taxon>
        <taxon>Micromonosporales</taxon>
        <taxon>Micromonosporaceae</taxon>
        <taxon>Actinorhabdospora</taxon>
    </lineage>
</organism>
<sequence length="55" mass="6352">MTVWRCATCGTWTTQRQDHTRFQRDAKPRNLRGELVFDGTFIACGPLEKWKAVPA</sequence>
<reference evidence="1" key="1">
    <citation type="submission" date="2023-03" db="EMBL/GenBank/DDBJ databases">
        <title>Actinorhabdospora filicis NBRC 111898.</title>
        <authorList>
            <person name="Ichikawa N."/>
            <person name="Sato H."/>
            <person name="Tonouchi N."/>
        </authorList>
    </citation>
    <scope>NUCLEOTIDE SEQUENCE</scope>
    <source>
        <strain evidence="1">NBRC 111898</strain>
    </source>
</reference>
<dbReference type="AlphaFoldDB" id="A0A9W6SSE8"/>
<gene>
    <name evidence="1" type="ORF">Afil01_62390</name>
</gene>
<dbReference type="Proteomes" id="UP001165079">
    <property type="component" value="Unassembled WGS sequence"/>
</dbReference>
<dbReference type="EMBL" id="BSTX01000005">
    <property type="protein sequence ID" value="GLZ81432.1"/>
    <property type="molecule type" value="Genomic_DNA"/>
</dbReference>
<accession>A0A9W6SSE8</accession>
<dbReference type="RefSeq" id="WP_285666889.1">
    <property type="nucleotide sequence ID" value="NZ_BSTX01000005.1"/>
</dbReference>
<comment type="caution">
    <text evidence="1">The sequence shown here is derived from an EMBL/GenBank/DDBJ whole genome shotgun (WGS) entry which is preliminary data.</text>
</comment>
<evidence type="ECO:0000313" key="1">
    <source>
        <dbReference type="EMBL" id="GLZ81432.1"/>
    </source>
</evidence>
<name>A0A9W6SSE8_9ACTN</name>
<evidence type="ECO:0000313" key="2">
    <source>
        <dbReference type="Proteomes" id="UP001165079"/>
    </source>
</evidence>
<protein>
    <submittedName>
        <fullName evidence="1">Uncharacterized protein</fullName>
    </submittedName>
</protein>
<proteinExistence type="predicted"/>
<keyword evidence="2" id="KW-1185">Reference proteome</keyword>